<feature type="chain" id="PRO_5001717557" evidence="4">
    <location>
        <begin position="26"/>
        <end position="384"/>
    </location>
</feature>
<evidence type="ECO:0000259" key="7">
    <source>
        <dbReference type="Pfam" id="PF25944"/>
    </source>
</evidence>
<dbReference type="RefSeq" id="WP_024566063.1">
    <property type="nucleotide sequence ID" value="NZ_CP007547.1"/>
</dbReference>
<dbReference type="Proteomes" id="UP000028933">
    <property type="component" value="Chromosome"/>
</dbReference>
<feature type="domain" description="Multidrug resistance protein MdtA-like C-terminal permuted SH3" evidence="8">
    <location>
        <begin position="302"/>
        <end position="362"/>
    </location>
</feature>
<name>A0A077EAP4_9FLAO</name>
<evidence type="ECO:0000256" key="3">
    <source>
        <dbReference type="SAM" id="Coils"/>
    </source>
</evidence>
<organism evidence="9 10">
    <name type="scientific">Elizabethkingia anophelis NUHP1</name>
    <dbReference type="NCBI Taxonomy" id="1338011"/>
    <lineage>
        <taxon>Bacteria</taxon>
        <taxon>Pseudomonadati</taxon>
        <taxon>Bacteroidota</taxon>
        <taxon>Flavobacteriia</taxon>
        <taxon>Flavobacteriales</taxon>
        <taxon>Weeksellaceae</taxon>
        <taxon>Elizabethkingia</taxon>
    </lineage>
</organism>
<dbReference type="GO" id="GO:0015562">
    <property type="term" value="F:efflux transmembrane transporter activity"/>
    <property type="evidence" value="ECO:0007669"/>
    <property type="project" value="InterPro"/>
</dbReference>
<dbReference type="KEGG" id="eao:BD94_0896"/>
<dbReference type="SUPFAM" id="SSF111369">
    <property type="entry name" value="HlyD-like secretion proteins"/>
    <property type="match status" value="1"/>
</dbReference>
<gene>
    <name evidence="9" type="ORF">BD94_0896</name>
</gene>
<dbReference type="HOGENOM" id="CLU_018816_2_1_10"/>
<dbReference type="GO" id="GO:0005886">
    <property type="term" value="C:plasma membrane"/>
    <property type="evidence" value="ECO:0007669"/>
    <property type="project" value="TreeGrafter"/>
</dbReference>
<dbReference type="InterPro" id="IPR058627">
    <property type="entry name" value="MdtA-like_C"/>
</dbReference>
<evidence type="ECO:0000256" key="2">
    <source>
        <dbReference type="ARBA" id="ARBA00009477"/>
    </source>
</evidence>
<dbReference type="Pfam" id="PF25917">
    <property type="entry name" value="BSH_RND"/>
    <property type="match status" value="1"/>
</dbReference>
<comment type="subcellular location">
    <subcellularLocation>
        <location evidence="1">Cell envelope</location>
    </subcellularLocation>
</comment>
<accession>A0A077EAP4</accession>
<sequence length="384" mass="42238">MYKNFILKSSFIVSVALILSSCSKGGDNQAYNQQPPELPIGVISQQDVTIPREYAASIEGVSTVEIRPQVSGYLSRIFVDEGDYVRAGQALFKIEDRIFQEQLRSAQATLISANATLANANIELNRKRELAKNNMISPIQVKEAETAYNSARGSVSQAQAAIESAKINLNFSTIKAPVSGYIGRFKYRIGSLLSPTNADPITILSDIHQIYAYFSLSENDFVNFQNQYTGNSIEEKLKNTPPVNLIMSNGVQYETSGRINAVEGQFNKMTGAITLRAVFDNSKAILRSGNTGKVLLEQKYDNAILLPVGSTMMIQDKVYVFSLDKQNKAIQIPVEVAGKAGTNYIVTSGLKAGDRYIVTGFERLQPGTPVVPQKEQKKEQKKAQ</sequence>
<dbReference type="Gene3D" id="2.40.420.20">
    <property type="match status" value="1"/>
</dbReference>
<evidence type="ECO:0000313" key="9">
    <source>
        <dbReference type="EMBL" id="AIL44671.1"/>
    </source>
</evidence>
<feature type="domain" description="Multidrug resistance protein MdtA-like alpha-helical hairpin" evidence="5">
    <location>
        <begin position="102"/>
        <end position="172"/>
    </location>
</feature>
<evidence type="ECO:0000259" key="6">
    <source>
        <dbReference type="Pfam" id="PF25917"/>
    </source>
</evidence>
<dbReference type="PANTHER" id="PTHR30158">
    <property type="entry name" value="ACRA/E-RELATED COMPONENT OF DRUG EFFLUX TRANSPORTER"/>
    <property type="match status" value="1"/>
</dbReference>
<feature type="domain" description="Multidrug resistance protein MdtA-like beta-barrel" evidence="7">
    <location>
        <begin position="210"/>
        <end position="297"/>
    </location>
</feature>
<dbReference type="Pfam" id="PF25876">
    <property type="entry name" value="HH_MFP_RND"/>
    <property type="match status" value="1"/>
</dbReference>
<dbReference type="PROSITE" id="PS51257">
    <property type="entry name" value="PROKAR_LIPOPROTEIN"/>
    <property type="match status" value="1"/>
</dbReference>
<dbReference type="Pfam" id="PF25967">
    <property type="entry name" value="RND-MFP_C"/>
    <property type="match status" value="1"/>
</dbReference>
<dbReference type="GO" id="GO:0030313">
    <property type="term" value="C:cell envelope"/>
    <property type="evidence" value="ECO:0007669"/>
    <property type="project" value="UniProtKB-SubCell"/>
</dbReference>
<dbReference type="STRING" id="1338011.BD94_0896"/>
<evidence type="ECO:0000259" key="5">
    <source>
        <dbReference type="Pfam" id="PF25876"/>
    </source>
</evidence>
<evidence type="ECO:0000256" key="4">
    <source>
        <dbReference type="SAM" id="SignalP"/>
    </source>
</evidence>
<dbReference type="Pfam" id="PF25944">
    <property type="entry name" value="Beta-barrel_RND"/>
    <property type="match status" value="1"/>
</dbReference>
<keyword evidence="3" id="KW-0175">Coiled coil</keyword>
<dbReference type="InterPro" id="IPR058626">
    <property type="entry name" value="MdtA-like_b-barrel"/>
</dbReference>
<protein>
    <submittedName>
        <fullName evidence="9">Efflux transporter, RND family, MFP subunit</fullName>
    </submittedName>
</protein>
<dbReference type="EMBL" id="CP007547">
    <property type="protein sequence ID" value="AIL44671.1"/>
    <property type="molecule type" value="Genomic_DNA"/>
</dbReference>
<feature type="signal peptide" evidence="4">
    <location>
        <begin position="1"/>
        <end position="25"/>
    </location>
</feature>
<comment type="similarity">
    <text evidence="2">Belongs to the membrane fusion protein (MFP) (TC 8.A.1) family.</text>
</comment>
<dbReference type="NCBIfam" id="TIGR01730">
    <property type="entry name" value="RND_mfp"/>
    <property type="match status" value="1"/>
</dbReference>
<reference evidence="9" key="1">
    <citation type="journal article" date="2013" name="Lancet">
        <title>First case of E anophelis outbreak in an intensive-care unit.</title>
        <authorList>
            <person name="Teo J."/>
            <person name="Tan S.Y."/>
            <person name="Tay M."/>
            <person name="Ding Y."/>
            <person name="Kjelleberg S."/>
            <person name="Givskov M."/>
            <person name="Lin R.T."/>
            <person name="Yang L."/>
        </authorList>
    </citation>
    <scope>NUCLEOTIDE SEQUENCE [LARGE SCALE GENOMIC DNA]</scope>
    <source>
        <strain evidence="9">NUHP1</strain>
    </source>
</reference>
<dbReference type="InterPro" id="IPR058625">
    <property type="entry name" value="MdtA-like_BSH"/>
</dbReference>
<reference evidence="9" key="2">
    <citation type="journal article" date="2015" name="Genome Biol. Evol.">
        <title>Complete Genome Sequence and Transcriptomic Analysis of the Novel Pathogen Elizabethkingia anophelis in Response to Oxidative Stress.</title>
        <authorList>
            <person name="Li Y."/>
            <person name="Liu Y."/>
            <person name="Chew S.C."/>
            <person name="Tay M."/>
            <person name="Salido M.M."/>
            <person name="Teo J."/>
            <person name="Lauro F.M."/>
            <person name="Givskov M."/>
            <person name="Yang L."/>
        </authorList>
    </citation>
    <scope>NUCLEOTIDE SEQUENCE</scope>
    <source>
        <strain evidence="9">NUHP1</strain>
    </source>
</reference>
<evidence type="ECO:0000313" key="10">
    <source>
        <dbReference type="Proteomes" id="UP000028933"/>
    </source>
</evidence>
<feature type="domain" description="Multidrug resistance protein MdtA-like barrel-sandwich hybrid" evidence="6">
    <location>
        <begin position="63"/>
        <end position="202"/>
    </location>
</feature>
<evidence type="ECO:0000259" key="8">
    <source>
        <dbReference type="Pfam" id="PF25967"/>
    </source>
</evidence>
<dbReference type="InterPro" id="IPR058624">
    <property type="entry name" value="MdtA-like_HH"/>
</dbReference>
<dbReference type="Gene3D" id="1.10.287.470">
    <property type="entry name" value="Helix hairpin bin"/>
    <property type="match status" value="1"/>
</dbReference>
<dbReference type="AlphaFoldDB" id="A0A077EAP4"/>
<feature type="coiled-coil region" evidence="3">
    <location>
        <begin position="103"/>
        <end position="134"/>
    </location>
</feature>
<keyword evidence="4" id="KW-0732">Signal</keyword>
<proteinExistence type="inferred from homology"/>
<dbReference type="GO" id="GO:0046677">
    <property type="term" value="P:response to antibiotic"/>
    <property type="evidence" value="ECO:0007669"/>
    <property type="project" value="TreeGrafter"/>
</dbReference>
<evidence type="ECO:0000256" key="1">
    <source>
        <dbReference type="ARBA" id="ARBA00004196"/>
    </source>
</evidence>
<dbReference type="eggNOG" id="COG0845">
    <property type="taxonomic scope" value="Bacteria"/>
</dbReference>
<dbReference type="Gene3D" id="2.40.30.170">
    <property type="match status" value="1"/>
</dbReference>
<dbReference type="Gene3D" id="2.40.50.100">
    <property type="match status" value="1"/>
</dbReference>
<dbReference type="PANTHER" id="PTHR30158:SF23">
    <property type="entry name" value="MULTIDRUG RESISTANCE PROTEIN MEXA"/>
    <property type="match status" value="1"/>
</dbReference>
<dbReference type="InterPro" id="IPR006143">
    <property type="entry name" value="RND_pump_MFP"/>
</dbReference>